<dbReference type="RefSeq" id="WP_191043279.1">
    <property type="nucleotide sequence ID" value="NZ_JACXAA010000027.1"/>
</dbReference>
<protein>
    <submittedName>
        <fullName evidence="3">DUF255 domain-containing protein</fullName>
    </submittedName>
</protein>
<accession>A0A927B8G1</accession>
<dbReference type="EMBL" id="JACXAA010000027">
    <property type="protein sequence ID" value="MBD2757656.1"/>
    <property type="molecule type" value="Genomic_DNA"/>
</dbReference>
<comment type="caution">
    <text evidence="3">The sequence shown here is derived from an EMBL/GenBank/DDBJ whole genome shotgun (WGS) entry which is preliminary data.</text>
</comment>
<dbReference type="Proteomes" id="UP000653797">
    <property type="component" value="Unassembled WGS sequence"/>
</dbReference>
<dbReference type="InterPro" id="IPR051099">
    <property type="entry name" value="AGR/TXD"/>
</dbReference>
<evidence type="ECO:0000313" key="4">
    <source>
        <dbReference type="Proteomes" id="UP000653797"/>
    </source>
</evidence>
<name>A0A927B8G1_9BACT</name>
<feature type="domain" description="Thioredoxin" evidence="2">
    <location>
        <begin position="19"/>
        <end position="146"/>
    </location>
</feature>
<dbReference type="PANTHER" id="PTHR15337">
    <property type="entry name" value="ANTERIOR GRADIENT PROTEIN-RELATED"/>
    <property type="match status" value="1"/>
</dbReference>
<gene>
    <name evidence="3" type="ORF">IC230_32595</name>
</gene>
<dbReference type="Pfam" id="PF13899">
    <property type="entry name" value="Thioredoxin_7"/>
    <property type="match status" value="1"/>
</dbReference>
<proteinExistence type="predicted"/>
<evidence type="ECO:0000259" key="2">
    <source>
        <dbReference type="PROSITE" id="PS51352"/>
    </source>
</evidence>
<dbReference type="SUPFAM" id="SSF52833">
    <property type="entry name" value="Thioredoxin-like"/>
    <property type="match status" value="1"/>
</dbReference>
<keyword evidence="1" id="KW-0732">Signal</keyword>
<reference evidence="3" key="1">
    <citation type="submission" date="2020-09" db="EMBL/GenBank/DDBJ databases">
        <authorList>
            <person name="Kim M.K."/>
        </authorList>
    </citation>
    <scope>NUCLEOTIDE SEQUENCE</scope>
    <source>
        <strain evidence="3">BT704</strain>
    </source>
</reference>
<dbReference type="AlphaFoldDB" id="A0A927B8G1"/>
<dbReference type="Gene3D" id="3.40.30.10">
    <property type="entry name" value="Glutaredoxin"/>
    <property type="match status" value="1"/>
</dbReference>
<sequence>MKTRAHGFYLFIELWIIVCTVARADEPSGIKFFTGSWKDVLAEAKRQNKPVFVDIYTTWCGPCKRMAREAFPDAKVGEKFNAHFVSYQIDAEKGEGKDIAKKYAVAAYPTSLYVSSDGSLIQRTIGYGGISGMLEQADKAIEAAKDPNPLSAMEKQYEQGKRESRFMKAYLQKRTAVGMPNGEALTVYLKDLPRAEWSSDETITLIAGNATTYSPDVMDILLQKLTALKSATGETPALLRDKLTESIYRLNQIHFKDAVAKKNKQILADVIDTEKAYRQAGSEIALTQNQTDEIATNYQIDFYQQTKDWVNYGALATVRAGKLMKLSAADMDRLNEEAYQHFEAETRALPDSVKQSDNFKQYAAGMKKAEPKQTAMKLNNLAWSYYENMTDKKDLTQALAWSAKSLEYDRTGMHLDTYAHLLSKLGRKAEAIKTQQEAIATEKAAGGDVANYESELNIMKQK</sequence>
<keyword evidence="4" id="KW-1185">Reference proteome</keyword>
<evidence type="ECO:0000313" key="3">
    <source>
        <dbReference type="EMBL" id="MBD2757656.1"/>
    </source>
</evidence>
<dbReference type="PROSITE" id="PS51352">
    <property type="entry name" value="THIOREDOXIN_2"/>
    <property type="match status" value="1"/>
</dbReference>
<evidence type="ECO:0000256" key="1">
    <source>
        <dbReference type="ARBA" id="ARBA00022729"/>
    </source>
</evidence>
<dbReference type="PANTHER" id="PTHR15337:SF11">
    <property type="entry name" value="THIOREDOXIN DOMAIN-CONTAINING PROTEIN"/>
    <property type="match status" value="1"/>
</dbReference>
<dbReference type="InterPro" id="IPR013766">
    <property type="entry name" value="Thioredoxin_domain"/>
</dbReference>
<dbReference type="InterPro" id="IPR036249">
    <property type="entry name" value="Thioredoxin-like_sf"/>
</dbReference>
<dbReference type="SUPFAM" id="SSF81901">
    <property type="entry name" value="HCP-like"/>
    <property type="match status" value="1"/>
</dbReference>
<organism evidence="3 4">
    <name type="scientific">Spirosoma validum</name>
    <dbReference type="NCBI Taxonomy" id="2771355"/>
    <lineage>
        <taxon>Bacteria</taxon>
        <taxon>Pseudomonadati</taxon>
        <taxon>Bacteroidota</taxon>
        <taxon>Cytophagia</taxon>
        <taxon>Cytophagales</taxon>
        <taxon>Cytophagaceae</taxon>
        <taxon>Spirosoma</taxon>
    </lineage>
</organism>